<dbReference type="GO" id="GO:0019693">
    <property type="term" value="P:ribose phosphate metabolic process"/>
    <property type="evidence" value="ECO:0007669"/>
    <property type="project" value="TreeGrafter"/>
</dbReference>
<dbReference type="EMBL" id="CP001742">
    <property type="protein sequence ID" value="ADL18456.1"/>
    <property type="molecule type" value="Genomic_DNA"/>
</dbReference>
<dbReference type="InterPro" id="IPR015797">
    <property type="entry name" value="NUDIX_hydrolase-like_dom_sf"/>
</dbReference>
<keyword evidence="5" id="KW-1185">Reference proteome</keyword>
<evidence type="ECO:0000313" key="5">
    <source>
        <dbReference type="Proteomes" id="UP000000346"/>
    </source>
</evidence>
<accession>D9PZG8</accession>
<dbReference type="AlphaFoldDB" id="D9PZG8"/>
<dbReference type="Gene3D" id="3.90.79.10">
    <property type="entry name" value="Nucleoside Triphosphate Pyrophosphohydrolase"/>
    <property type="match status" value="1"/>
</dbReference>
<dbReference type="SUPFAM" id="SSF55811">
    <property type="entry name" value="Nudix"/>
    <property type="match status" value="1"/>
</dbReference>
<evidence type="ECO:0000256" key="2">
    <source>
        <dbReference type="ARBA" id="ARBA00022801"/>
    </source>
</evidence>
<name>D9PZG8_ACIS3</name>
<evidence type="ECO:0000256" key="1">
    <source>
        <dbReference type="ARBA" id="ARBA00001946"/>
    </source>
</evidence>
<sequence length="171" mass="19264">MSEPRLSSSEELCSGARVRLERVRFSYNGREFDADRVTFGLSVAVLPVLEDGRVILERQWRPATGSWVLEAPAGRVERGETPEEAAMRELEEETGYRASRLTKVYEAYVSPGYSDEVQHGYIAEGLTRVGQRLEPDEVISLAFMRPEEALGQARDLKTIALLEAYVNLRRG</sequence>
<dbReference type="InterPro" id="IPR020476">
    <property type="entry name" value="Nudix_hydrolase"/>
</dbReference>
<dbReference type="PROSITE" id="PS51462">
    <property type="entry name" value="NUDIX"/>
    <property type="match status" value="1"/>
</dbReference>
<dbReference type="InParanoid" id="D9PZG8"/>
<dbReference type="EC" id="3.6.1.13" evidence="4"/>
<dbReference type="Pfam" id="PF00293">
    <property type="entry name" value="NUDIX"/>
    <property type="match status" value="1"/>
</dbReference>
<dbReference type="STRING" id="666510.ASAC_0048"/>
<dbReference type="InterPro" id="IPR000086">
    <property type="entry name" value="NUDIX_hydrolase_dom"/>
</dbReference>
<dbReference type="InterPro" id="IPR020084">
    <property type="entry name" value="NUDIX_hydrolase_CS"/>
</dbReference>
<dbReference type="GeneID" id="9498259"/>
<dbReference type="PRINTS" id="PR00502">
    <property type="entry name" value="NUDIXFAMILY"/>
</dbReference>
<reference evidence="4 5" key="1">
    <citation type="journal article" date="2010" name="Appl. Environ. Microbiol.">
        <title>The genome sequence of the crenarchaeon Acidilobus saccharovorans supports a new order, Acidilobales, and suggests an important ecological role in terrestrial acidic hot springs.</title>
        <authorList>
            <person name="Mardanov A.V."/>
            <person name="Svetlitchnyi V.A."/>
            <person name="Beletsky A.V."/>
            <person name="Prokofeva M.I."/>
            <person name="Bonch-Osmolovskaya E.A."/>
            <person name="Ravin N.V."/>
            <person name="Skryabin K.G."/>
        </authorList>
    </citation>
    <scope>NUCLEOTIDE SEQUENCE [LARGE SCALE GENOMIC DNA]</scope>
    <source>
        <strain evidence="5">DSM 16705 / JCM 18335 / VKM B-2471 / 345-15</strain>
    </source>
</reference>
<dbReference type="PANTHER" id="PTHR11839:SF18">
    <property type="entry name" value="NUDIX HYDROLASE DOMAIN-CONTAINING PROTEIN"/>
    <property type="match status" value="1"/>
</dbReference>
<dbReference type="Proteomes" id="UP000000346">
    <property type="component" value="Chromosome"/>
</dbReference>
<dbReference type="eggNOG" id="arCOG01073">
    <property type="taxonomic scope" value="Archaea"/>
</dbReference>
<dbReference type="HOGENOM" id="CLU_062658_5_1_2"/>
<comment type="cofactor">
    <cofactor evidence="1">
        <name>Mg(2+)</name>
        <dbReference type="ChEBI" id="CHEBI:18420"/>
    </cofactor>
</comment>
<gene>
    <name evidence="4" type="ordered locus">ASAC_0048</name>
</gene>
<protein>
    <submittedName>
        <fullName evidence="4">NUDIX hydrolase</fullName>
        <ecNumber evidence="4">3.6.1.13</ecNumber>
    </submittedName>
</protein>
<dbReference type="PROSITE" id="PS00893">
    <property type="entry name" value="NUDIX_BOX"/>
    <property type="match status" value="1"/>
</dbReference>
<dbReference type="GO" id="GO:0047631">
    <property type="term" value="F:ADP-ribose diphosphatase activity"/>
    <property type="evidence" value="ECO:0007669"/>
    <property type="project" value="UniProtKB-EC"/>
</dbReference>
<dbReference type="KEGG" id="asc:ASAC_0048"/>
<dbReference type="PANTHER" id="PTHR11839">
    <property type="entry name" value="UDP/ADP-SUGAR PYROPHOSPHATASE"/>
    <property type="match status" value="1"/>
</dbReference>
<evidence type="ECO:0000259" key="3">
    <source>
        <dbReference type="PROSITE" id="PS51462"/>
    </source>
</evidence>
<proteinExistence type="predicted"/>
<dbReference type="GO" id="GO:0006753">
    <property type="term" value="P:nucleoside phosphate metabolic process"/>
    <property type="evidence" value="ECO:0007669"/>
    <property type="project" value="TreeGrafter"/>
</dbReference>
<feature type="domain" description="Nudix hydrolase" evidence="3">
    <location>
        <begin position="38"/>
        <end position="166"/>
    </location>
</feature>
<dbReference type="FunCoup" id="D9PZG8">
    <property type="interactions" value="107"/>
</dbReference>
<evidence type="ECO:0000313" key="4">
    <source>
        <dbReference type="EMBL" id="ADL18456.1"/>
    </source>
</evidence>
<organism evidence="4 5">
    <name type="scientific">Acidilobus saccharovorans (strain DSM 16705 / JCM 18335 / VKM B-2471 / 345-15)</name>
    <dbReference type="NCBI Taxonomy" id="666510"/>
    <lineage>
        <taxon>Archaea</taxon>
        <taxon>Thermoproteota</taxon>
        <taxon>Thermoprotei</taxon>
        <taxon>Acidilobales</taxon>
        <taxon>Acidilobaceae</taxon>
        <taxon>Acidilobus</taxon>
    </lineage>
</organism>
<dbReference type="CDD" id="cd03424">
    <property type="entry name" value="NUDIX_ADPRase_Nudt5_UGPPase_Nudt14"/>
    <property type="match status" value="1"/>
</dbReference>
<keyword evidence="2 4" id="KW-0378">Hydrolase</keyword>
<dbReference type="RefSeq" id="WP_013265968.1">
    <property type="nucleotide sequence ID" value="NC_014374.1"/>
</dbReference>